<evidence type="ECO:0000313" key="3">
    <source>
        <dbReference type="Proteomes" id="UP001500603"/>
    </source>
</evidence>
<dbReference type="Proteomes" id="UP001500603">
    <property type="component" value="Unassembled WGS sequence"/>
</dbReference>
<organism evidence="2 3">
    <name type="scientific">Nocardia callitridis</name>
    <dbReference type="NCBI Taxonomy" id="648753"/>
    <lineage>
        <taxon>Bacteria</taxon>
        <taxon>Bacillati</taxon>
        <taxon>Actinomycetota</taxon>
        <taxon>Actinomycetes</taxon>
        <taxon>Mycobacteriales</taxon>
        <taxon>Nocardiaceae</taxon>
        <taxon>Nocardia</taxon>
    </lineage>
</organism>
<reference evidence="3" key="1">
    <citation type="journal article" date="2019" name="Int. J. Syst. Evol. Microbiol.">
        <title>The Global Catalogue of Microorganisms (GCM) 10K type strain sequencing project: providing services to taxonomists for standard genome sequencing and annotation.</title>
        <authorList>
            <consortium name="The Broad Institute Genomics Platform"/>
            <consortium name="The Broad Institute Genome Sequencing Center for Infectious Disease"/>
            <person name="Wu L."/>
            <person name="Ma J."/>
        </authorList>
    </citation>
    <scope>NUCLEOTIDE SEQUENCE [LARGE SCALE GENOMIC DNA]</scope>
    <source>
        <strain evidence="3">JCM 18298</strain>
    </source>
</reference>
<comment type="caution">
    <text evidence="2">The sequence shown here is derived from an EMBL/GenBank/DDBJ whole genome shotgun (WGS) entry which is preliminary data.</text>
</comment>
<dbReference type="RefSeq" id="WP_345495654.1">
    <property type="nucleotide sequence ID" value="NZ_BAABJM010000002.1"/>
</dbReference>
<evidence type="ECO:0000256" key="1">
    <source>
        <dbReference type="SAM" id="Phobius"/>
    </source>
</evidence>
<evidence type="ECO:0008006" key="4">
    <source>
        <dbReference type="Google" id="ProtNLM"/>
    </source>
</evidence>
<proteinExistence type="predicted"/>
<keyword evidence="1" id="KW-0472">Membrane</keyword>
<sequence>MTVSHTSVFLPMAAELPPYMTEATVKTINADLADDHVATMTGKDKPKLAQIAAEARANGIPLSIVVLPSNPERDSSLRDLAIELSKTQHGTVAVFSDDWMGTDSDAISRVRLEHAEDKAKFKGGGHSAEAAQAFVTQLEQPERIPWVGFTAVLIAITVVLVAGLYFVKSRREPEVATVAGEQVAGEHSARSAAGS</sequence>
<keyword evidence="3" id="KW-1185">Reference proteome</keyword>
<protein>
    <recommendedName>
        <fullName evidence="4">TPM domain-containing protein</fullName>
    </recommendedName>
</protein>
<dbReference type="InterPro" id="IPR046498">
    <property type="entry name" value="Rv1476-like"/>
</dbReference>
<dbReference type="Pfam" id="PF20381">
    <property type="entry name" value="Rv1476"/>
    <property type="match status" value="1"/>
</dbReference>
<name>A0ABP9KD13_9NOCA</name>
<feature type="transmembrane region" description="Helical" evidence="1">
    <location>
        <begin position="146"/>
        <end position="167"/>
    </location>
</feature>
<keyword evidence="1" id="KW-1133">Transmembrane helix</keyword>
<gene>
    <name evidence="2" type="ORF">GCM10023318_27050</name>
</gene>
<evidence type="ECO:0000313" key="2">
    <source>
        <dbReference type="EMBL" id="GAA5053338.1"/>
    </source>
</evidence>
<keyword evidence="1" id="KW-0812">Transmembrane</keyword>
<dbReference type="EMBL" id="BAABJM010000002">
    <property type="protein sequence ID" value="GAA5053338.1"/>
    <property type="molecule type" value="Genomic_DNA"/>
</dbReference>
<accession>A0ABP9KD13</accession>